<reference evidence="1" key="1">
    <citation type="submission" date="2019-08" db="EMBL/GenBank/DDBJ databases">
        <authorList>
            <person name="Kucharzyk K."/>
            <person name="Murdoch R.W."/>
            <person name="Higgins S."/>
            <person name="Loffler F."/>
        </authorList>
    </citation>
    <scope>NUCLEOTIDE SEQUENCE</scope>
</reference>
<proteinExistence type="predicted"/>
<gene>
    <name evidence="1" type="ORF">SDC9_03620</name>
</gene>
<protein>
    <submittedName>
        <fullName evidence="1">Uncharacterized protein</fullName>
    </submittedName>
</protein>
<organism evidence="1">
    <name type="scientific">bioreactor metagenome</name>
    <dbReference type="NCBI Taxonomy" id="1076179"/>
    <lineage>
        <taxon>unclassified sequences</taxon>
        <taxon>metagenomes</taxon>
        <taxon>ecological metagenomes</taxon>
    </lineage>
</organism>
<accession>A0A644STS4</accession>
<dbReference type="SUPFAM" id="SSF75011">
    <property type="entry name" value="3-carboxy-cis,cis-mucoante lactonizing enzyme"/>
    <property type="match status" value="1"/>
</dbReference>
<dbReference type="EMBL" id="VSSQ01000006">
    <property type="protein sequence ID" value="MPL58089.1"/>
    <property type="molecule type" value="Genomic_DNA"/>
</dbReference>
<evidence type="ECO:0000313" key="1">
    <source>
        <dbReference type="EMBL" id="MPL58089.1"/>
    </source>
</evidence>
<comment type="caution">
    <text evidence="1">The sequence shown here is derived from an EMBL/GenBank/DDBJ whole genome shotgun (WGS) entry which is preliminary data.</text>
</comment>
<name>A0A644STS4_9ZZZZ</name>
<dbReference type="AlphaFoldDB" id="A0A644STS4"/>
<sequence length="375" mass="43302">MINENIKKRTFFLPLFFIFFIFLIFTIINEVSASDMGTITVNTTGVIKLDNKNVSNFVIAKTYSYKKNHKKTNIKTKKGNKNYTYVTKYLLPIKWKNGGKNVKTEYWYNCQSFVISGKYIYVLTSSGYGNNKGFIIRYDSKLLDKLKLSSSKGLKDLRILGNSLENGKKLSKRQKSILKALKIGPIINVGHGQSLCINPKDKHLYLLQGNSNHTSTRIKMVKINMQTFKPLKTFEFRVKLKNKLLNKVKNLAFDKKGNFYFNIKNNNGTSSFIFKGSFIEEKLEIKLVLKLFQNPGTYIQGIAINHKLNKFYIFSDGAIYAIPLIKLYKRNLKISDFEWSIFNTKREFQGLSFDNFGRSYLLLIRGSEILKSTSI</sequence>